<dbReference type="Proteomes" id="UP001291623">
    <property type="component" value="Unassembled WGS sequence"/>
</dbReference>
<comment type="caution">
    <text evidence="1">The sequence shown here is derived from an EMBL/GenBank/DDBJ whole genome shotgun (WGS) entry which is preliminary data.</text>
</comment>
<proteinExistence type="predicted"/>
<protein>
    <submittedName>
        <fullName evidence="1">Uncharacterized protein</fullName>
    </submittedName>
</protein>
<dbReference type="EMBL" id="JAVYJV010000017">
    <property type="protein sequence ID" value="KAK4349267.1"/>
    <property type="molecule type" value="Genomic_DNA"/>
</dbReference>
<evidence type="ECO:0000313" key="2">
    <source>
        <dbReference type="Proteomes" id="UP001291623"/>
    </source>
</evidence>
<name>A0AAE1UZG0_9SOLA</name>
<keyword evidence="2" id="KW-1185">Reference proteome</keyword>
<accession>A0AAE1UZG0</accession>
<evidence type="ECO:0000313" key="1">
    <source>
        <dbReference type="EMBL" id="KAK4349267.1"/>
    </source>
</evidence>
<sequence>MVAGARAAGKEQSITQTSRFRYEVMTSPEMIQPEEPPTRVLRRRVTEKHRKIERKKDRQDDARNICLVCICVLDCLMLRVPWACHFLHHVPGYSAMSQISNMGLNPAVPTGRNTTPFSDGLASTMKSKLCNKYNTAE</sequence>
<reference evidence="1" key="1">
    <citation type="submission" date="2023-12" db="EMBL/GenBank/DDBJ databases">
        <title>Genome assembly of Anisodus tanguticus.</title>
        <authorList>
            <person name="Wang Y.-J."/>
        </authorList>
    </citation>
    <scope>NUCLEOTIDE SEQUENCE</scope>
    <source>
        <strain evidence="1">KB-2021</strain>
        <tissue evidence="1">Leaf</tissue>
    </source>
</reference>
<organism evidence="1 2">
    <name type="scientific">Anisodus tanguticus</name>
    <dbReference type="NCBI Taxonomy" id="243964"/>
    <lineage>
        <taxon>Eukaryota</taxon>
        <taxon>Viridiplantae</taxon>
        <taxon>Streptophyta</taxon>
        <taxon>Embryophyta</taxon>
        <taxon>Tracheophyta</taxon>
        <taxon>Spermatophyta</taxon>
        <taxon>Magnoliopsida</taxon>
        <taxon>eudicotyledons</taxon>
        <taxon>Gunneridae</taxon>
        <taxon>Pentapetalae</taxon>
        <taxon>asterids</taxon>
        <taxon>lamiids</taxon>
        <taxon>Solanales</taxon>
        <taxon>Solanaceae</taxon>
        <taxon>Solanoideae</taxon>
        <taxon>Hyoscyameae</taxon>
        <taxon>Anisodus</taxon>
    </lineage>
</organism>
<gene>
    <name evidence="1" type="ORF">RND71_032022</name>
</gene>
<dbReference type="AlphaFoldDB" id="A0AAE1UZG0"/>